<dbReference type="OrthoDB" id="1711508at2759"/>
<dbReference type="PANTHER" id="PTHR12210">
    <property type="entry name" value="DULLARD PROTEIN PHOSPHATASE"/>
    <property type="match status" value="1"/>
</dbReference>
<proteinExistence type="inferred from homology"/>
<feature type="domain" description="FCP1 homology" evidence="3">
    <location>
        <begin position="37"/>
        <end position="221"/>
    </location>
</feature>
<dbReference type="InterPro" id="IPR004274">
    <property type="entry name" value="FCP1_dom"/>
</dbReference>
<comment type="subcellular location">
    <subcellularLocation>
        <location evidence="1">Mitochondrion inner membrane</location>
        <topology evidence="1">Single-pass membrane protein</topology>
    </subcellularLocation>
</comment>
<dbReference type="SUPFAM" id="SSF56784">
    <property type="entry name" value="HAD-like"/>
    <property type="match status" value="1"/>
</dbReference>
<evidence type="ECO:0000256" key="2">
    <source>
        <dbReference type="SAM" id="MobiDB-lite"/>
    </source>
</evidence>
<comment type="function">
    <text evidence="1">Essential component of the TIM23 complex, a complex that mediates the translocation of transit peptide-containing proteins across the mitochondrial inner membrane.</text>
</comment>
<keyword evidence="1" id="KW-0813">Transport</keyword>
<evidence type="ECO:0000313" key="4">
    <source>
        <dbReference type="EMBL" id="KAH7512096.1"/>
    </source>
</evidence>
<comment type="caution">
    <text evidence="4">The sequence shown here is derived from an EMBL/GenBank/DDBJ whole genome shotgun (WGS) entry which is preliminary data.</text>
</comment>
<evidence type="ECO:0000256" key="1">
    <source>
        <dbReference type="RuleBase" id="RU365079"/>
    </source>
</evidence>
<dbReference type="Proteomes" id="UP000813462">
    <property type="component" value="Unassembled WGS sequence"/>
</dbReference>
<organism evidence="4 5">
    <name type="scientific">Ziziphus jujuba var. spinosa</name>
    <dbReference type="NCBI Taxonomy" id="714518"/>
    <lineage>
        <taxon>Eukaryota</taxon>
        <taxon>Viridiplantae</taxon>
        <taxon>Streptophyta</taxon>
        <taxon>Embryophyta</taxon>
        <taxon>Tracheophyta</taxon>
        <taxon>Spermatophyta</taxon>
        <taxon>Magnoliopsida</taxon>
        <taxon>eudicotyledons</taxon>
        <taxon>Gunneridae</taxon>
        <taxon>Pentapetalae</taxon>
        <taxon>rosids</taxon>
        <taxon>fabids</taxon>
        <taxon>Rosales</taxon>
        <taxon>Rhamnaceae</taxon>
        <taxon>Paliureae</taxon>
        <taxon>Ziziphus</taxon>
    </lineage>
</organism>
<dbReference type="GO" id="GO:0005744">
    <property type="term" value="C:TIM23 mitochondrial import inner membrane translocase complex"/>
    <property type="evidence" value="ECO:0007669"/>
    <property type="project" value="UniProtKB-UniRule"/>
</dbReference>
<protein>
    <recommendedName>
        <fullName evidence="1">Mitochondrial import inner membrane translocase subunit TIM50</fullName>
    </recommendedName>
</protein>
<dbReference type="SMART" id="SM00577">
    <property type="entry name" value="CPDc"/>
    <property type="match status" value="1"/>
</dbReference>
<keyword evidence="1" id="KW-0653">Protein transport</keyword>
<dbReference type="EMBL" id="JAEACU010000012">
    <property type="protein sequence ID" value="KAH7512096.1"/>
    <property type="molecule type" value="Genomic_DNA"/>
</dbReference>
<dbReference type="GO" id="GO:0015031">
    <property type="term" value="P:protein transport"/>
    <property type="evidence" value="ECO:0007669"/>
    <property type="project" value="UniProtKB-KW"/>
</dbReference>
<evidence type="ECO:0000313" key="5">
    <source>
        <dbReference type="Proteomes" id="UP000813462"/>
    </source>
</evidence>
<comment type="subunit">
    <text evidence="1">Component of the TIM23 complex.</text>
</comment>
<dbReference type="InterPro" id="IPR036412">
    <property type="entry name" value="HAD-like_sf"/>
</dbReference>
<keyword evidence="1" id="KW-0809">Transit peptide</keyword>
<dbReference type="Gene3D" id="3.40.50.1000">
    <property type="entry name" value="HAD superfamily/HAD-like"/>
    <property type="match status" value="1"/>
</dbReference>
<reference evidence="4" key="1">
    <citation type="journal article" date="2021" name="Front. Plant Sci.">
        <title>Chromosome-Scale Genome Assembly for Chinese Sour Jujube and Insights Into Its Genome Evolution and Domestication Signature.</title>
        <authorList>
            <person name="Shen L.-Y."/>
            <person name="Luo H."/>
            <person name="Wang X.-L."/>
            <person name="Wang X.-M."/>
            <person name="Qiu X.-J."/>
            <person name="Liu H."/>
            <person name="Zhou S.-S."/>
            <person name="Jia K.-H."/>
            <person name="Nie S."/>
            <person name="Bao Y.-T."/>
            <person name="Zhang R.-G."/>
            <person name="Yun Q.-Z."/>
            <person name="Chai Y.-H."/>
            <person name="Lu J.-Y."/>
            <person name="Li Y."/>
            <person name="Zhao S.-W."/>
            <person name="Mao J.-F."/>
            <person name="Jia S.-G."/>
            <person name="Mao Y.-M."/>
        </authorList>
    </citation>
    <scope>NUCLEOTIDE SEQUENCE</scope>
    <source>
        <strain evidence="4">AT0</strain>
        <tissue evidence="4">Leaf</tissue>
    </source>
</reference>
<sequence length="269" mass="30655">MAEKKSIKMALSNTEDFGNDEEDSGNEFGHSLEKLNLGSKKKLLVLDLNGVLVARRYILDKAKIPKSRTPDRTYGSHLVYERPFCDEFMKFCLERFEVGIWSSAMERNVGVLDSVMGGIRSKLLFVWDQSQCTDTGFKCLDNKERPLFIKDLNKVWDYLEKFPKRGGNYSASNTLFIDNEPCKAILNPPNTSIFPEFYDPEDINDDALDPEGVLASYLEELAASDDVPTYVKEHPFGRPAISRNHPDWGFYSGVLRRLGKEKLYEDVIG</sequence>
<dbReference type="InterPro" id="IPR050365">
    <property type="entry name" value="TIM50"/>
</dbReference>
<keyword evidence="1" id="KW-0496">Mitochondrion</keyword>
<keyword evidence="1" id="KW-0811">Translocation</keyword>
<dbReference type="InterPro" id="IPR023214">
    <property type="entry name" value="HAD_sf"/>
</dbReference>
<gene>
    <name evidence="4" type="ORF">FEM48_Zijuj12G0054200</name>
</gene>
<dbReference type="AlphaFoldDB" id="A0A978UBF3"/>
<dbReference type="Pfam" id="PF03031">
    <property type="entry name" value="NIF"/>
    <property type="match status" value="1"/>
</dbReference>
<feature type="region of interest" description="Disordered" evidence="2">
    <location>
        <begin position="1"/>
        <end position="25"/>
    </location>
</feature>
<name>A0A978UBF3_ZIZJJ</name>
<comment type="similarity">
    <text evidence="1">Belongs to the TIM50 family.</text>
</comment>
<accession>A0A978UBF3</accession>
<evidence type="ECO:0000259" key="3">
    <source>
        <dbReference type="PROSITE" id="PS50969"/>
    </source>
</evidence>
<dbReference type="PROSITE" id="PS50969">
    <property type="entry name" value="FCP1"/>
    <property type="match status" value="1"/>
</dbReference>